<feature type="region of interest" description="Disordered" evidence="15">
    <location>
        <begin position="348"/>
        <end position="379"/>
    </location>
</feature>
<evidence type="ECO:0000256" key="4">
    <source>
        <dbReference type="ARBA" id="ARBA00020473"/>
    </source>
</evidence>
<dbReference type="GO" id="GO:0007506">
    <property type="term" value="P:gonadal mesoderm development"/>
    <property type="evidence" value="ECO:0007669"/>
    <property type="project" value="UniProtKB-KW"/>
</dbReference>
<evidence type="ECO:0000256" key="10">
    <source>
        <dbReference type="ARBA" id="ARBA00023157"/>
    </source>
</evidence>
<feature type="signal peptide" evidence="16">
    <location>
        <begin position="1"/>
        <end position="18"/>
    </location>
</feature>
<keyword evidence="9" id="KW-0334">Gonadal differentiation</keyword>
<dbReference type="PROSITE" id="PS00250">
    <property type="entry name" value="TGF_BETA_1"/>
    <property type="match status" value="1"/>
</dbReference>
<keyword evidence="7" id="KW-0221">Differentiation</keyword>
<keyword evidence="6 16" id="KW-0732">Signal</keyword>
<keyword evidence="8 14" id="KW-0339">Growth factor</keyword>
<dbReference type="Pfam" id="PF04709">
    <property type="entry name" value="AMH_N"/>
    <property type="match status" value="1"/>
</dbReference>
<organism evidence="18 19">
    <name type="scientific">Toxostoma redivivum</name>
    <name type="common">California thrasher</name>
    <dbReference type="NCBI Taxonomy" id="99882"/>
    <lineage>
        <taxon>Eukaryota</taxon>
        <taxon>Metazoa</taxon>
        <taxon>Chordata</taxon>
        <taxon>Craniata</taxon>
        <taxon>Vertebrata</taxon>
        <taxon>Euteleostomi</taxon>
        <taxon>Archelosauria</taxon>
        <taxon>Archosauria</taxon>
        <taxon>Dinosauria</taxon>
        <taxon>Saurischia</taxon>
        <taxon>Theropoda</taxon>
        <taxon>Coelurosauria</taxon>
        <taxon>Aves</taxon>
        <taxon>Neognathae</taxon>
        <taxon>Neoaves</taxon>
        <taxon>Telluraves</taxon>
        <taxon>Australaves</taxon>
        <taxon>Passeriformes</taxon>
        <taxon>Mimidae</taxon>
        <taxon>Toxostoma</taxon>
    </lineage>
</organism>
<comment type="similarity">
    <text evidence="2 14">Belongs to the TGF-beta family.</text>
</comment>
<dbReference type="Gene3D" id="2.10.90.10">
    <property type="entry name" value="Cystine-knot cytokines"/>
    <property type="match status" value="1"/>
</dbReference>
<evidence type="ECO:0000256" key="9">
    <source>
        <dbReference type="ARBA" id="ARBA00023156"/>
    </source>
</evidence>
<feature type="non-terminal residue" evidence="18">
    <location>
        <position position="657"/>
    </location>
</feature>
<dbReference type="InterPro" id="IPR017948">
    <property type="entry name" value="TGFb_CS"/>
</dbReference>
<evidence type="ECO:0000256" key="8">
    <source>
        <dbReference type="ARBA" id="ARBA00023030"/>
    </source>
</evidence>
<keyword evidence="11" id="KW-0325">Glycoprotein</keyword>
<evidence type="ECO:0000256" key="15">
    <source>
        <dbReference type="SAM" id="MobiDB-lite"/>
    </source>
</evidence>
<evidence type="ECO:0000256" key="1">
    <source>
        <dbReference type="ARBA" id="ARBA00004613"/>
    </source>
</evidence>
<dbReference type="InterPro" id="IPR021203">
    <property type="entry name" value="Muellerian-inhibiting_factor"/>
</dbReference>
<dbReference type="InterPro" id="IPR029034">
    <property type="entry name" value="Cystine-knot_cytokine"/>
</dbReference>
<dbReference type="InterPro" id="IPR006799">
    <property type="entry name" value="AMH_N"/>
</dbReference>
<dbReference type="PANTHER" id="PTHR15009">
    <property type="entry name" value="MUELLERIAN-INHIBITING FACTOR"/>
    <property type="match status" value="1"/>
</dbReference>
<evidence type="ECO:0000256" key="11">
    <source>
        <dbReference type="ARBA" id="ARBA00023180"/>
    </source>
</evidence>
<comment type="subunit">
    <text evidence="3">Homodimer; disulfide-linked.</text>
</comment>
<feature type="domain" description="TGF-beta family profile" evidence="17">
    <location>
        <begin position="537"/>
        <end position="657"/>
    </location>
</feature>
<accession>A0A7K5INF4</accession>
<gene>
    <name evidence="18" type="primary">Amh</name>
    <name evidence="18" type="ORF">TOXRED_R07256</name>
</gene>
<dbReference type="InterPro" id="IPR001839">
    <property type="entry name" value="TGF-b_C"/>
</dbReference>
<protein>
    <recommendedName>
        <fullName evidence="4">Muellerian-inhibiting factor</fullName>
    </recommendedName>
    <alternativeName>
        <fullName evidence="12">Anti-Muellerian hormone</fullName>
    </alternativeName>
    <alternativeName>
        <fullName evidence="13">Muellerian-inhibiting substance</fullName>
    </alternativeName>
</protein>
<keyword evidence="10" id="KW-1015">Disulfide bond</keyword>
<name>A0A7K5INF4_TOXRE</name>
<keyword evidence="5" id="KW-0964">Secreted</keyword>
<dbReference type="Pfam" id="PF00019">
    <property type="entry name" value="TGF_beta"/>
    <property type="match status" value="1"/>
</dbReference>
<comment type="subcellular location">
    <subcellularLocation>
        <location evidence="1">Secreted</location>
    </subcellularLocation>
</comment>
<feature type="region of interest" description="Disordered" evidence="15">
    <location>
        <begin position="45"/>
        <end position="96"/>
    </location>
</feature>
<sequence length="657" mass="72198">SALRELLLCLVLLLPSAALPRKEQRGSLVELSLLEELGLEAEGRKVGNGSLQESPRSRRAAAARPFSKPEAGAKCPPGVAEEGGPGWSRSSPQPWPLGGLEGPVCRVRMERDGASPRHLEVMGVLSHYESSFIKLLRQRRSWDGNFAGTFGLCRAVGAGAAPHPLQSIHEHVLEPGLERFLVLHLEEVQWEAQVKLRFQLVFQAEVGQALGELQAAVMLFYLGRREGSGHPQELLLTGPGLARDQRLCLSRDTQYLALAAAAASVTRSAERLRFSASLAIHGGAGGVPLPRTEVQQLLFGSDDKCFTRMTPVLLLLAKSRQQEEEEEEEEVLAPSSYLSAEGVVDTAPYPQLSPAQAGTEELPTPPALSQANASSPGPGGSAQFLAILTQFIRQLLNSSSEPPPQPSAHHWLDFEVMETLPHQLLNLSEEAALERLVQSEEPSVLLLPQDSGAVLEQHLGDWQPEGSVLQLLLGKLQLLIQELRDIPAFQANGALFQHLLTFCYYPAEPGQAEAAERGPGPRKLRTLLLLKALQSVRARWQEHRKVQRQNRSARHQAHCRLQELTIDLRDRHFIVMPTAYVANNCEGPCRLPLSSRISSYFSHTVLLLDVQERGSPLRRAPCCVPVRYSDQLIISLSSDGLEIRKFPNMVAEECGCR</sequence>
<evidence type="ECO:0000256" key="5">
    <source>
        <dbReference type="ARBA" id="ARBA00022525"/>
    </source>
</evidence>
<evidence type="ECO:0000256" key="16">
    <source>
        <dbReference type="SAM" id="SignalP"/>
    </source>
</evidence>
<feature type="non-terminal residue" evidence="18">
    <location>
        <position position="1"/>
    </location>
</feature>
<evidence type="ECO:0000256" key="13">
    <source>
        <dbReference type="ARBA" id="ARBA00031273"/>
    </source>
</evidence>
<reference evidence="18 19" key="1">
    <citation type="submission" date="2019-09" db="EMBL/GenBank/DDBJ databases">
        <title>Bird 10,000 Genomes (B10K) Project - Family phase.</title>
        <authorList>
            <person name="Zhang G."/>
        </authorList>
    </citation>
    <scope>NUCLEOTIDE SEQUENCE [LARGE SCALE GENOMIC DNA]</scope>
    <source>
        <strain evidence="18">B10K-DU-002-15</strain>
        <tissue evidence="18">Muscle</tissue>
    </source>
</reference>
<dbReference type="Proteomes" id="UP000523146">
    <property type="component" value="Unassembled WGS sequence"/>
</dbReference>
<evidence type="ECO:0000256" key="3">
    <source>
        <dbReference type="ARBA" id="ARBA00011748"/>
    </source>
</evidence>
<dbReference type="GO" id="GO:0008083">
    <property type="term" value="F:growth factor activity"/>
    <property type="evidence" value="ECO:0007669"/>
    <property type="project" value="UniProtKB-KW"/>
</dbReference>
<evidence type="ECO:0000256" key="2">
    <source>
        <dbReference type="ARBA" id="ARBA00006656"/>
    </source>
</evidence>
<dbReference type="SMART" id="SM00204">
    <property type="entry name" value="TGFB"/>
    <property type="match status" value="1"/>
</dbReference>
<evidence type="ECO:0000256" key="12">
    <source>
        <dbReference type="ARBA" id="ARBA00030008"/>
    </source>
</evidence>
<evidence type="ECO:0000313" key="19">
    <source>
        <dbReference type="Proteomes" id="UP000523146"/>
    </source>
</evidence>
<dbReference type="GO" id="GO:0005615">
    <property type="term" value="C:extracellular space"/>
    <property type="evidence" value="ECO:0007669"/>
    <property type="project" value="TreeGrafter"/>
</dbReference>
<evidence type="ECO:0000313" key="18">
    <source>
        <dbReference type="EMBL" id="NWS83210.1"/>
    </source>
</evidence>
<keyword evidence="19" id="KW-1185">Reference proteome</keyword>
<proteinExistence type="inferred from homology"/>
<dbReference type="CDD" id="cd13757">
    <property type="entry name" value="TGF_beta_AMH"/>
    <property type="match status" value="1"/>
</dbReference>
<dbReference type="FunFam" id="2.10.90.10:FF:000033">
    <property type="entry name" value="Muellerian-inhibiting factor"/>
    <property type="match status" value="1"/>
</dbReference>
<dbReference type="SUPFAM" id="SSF57501">
    <property type="entry name" value="Cystine-knot cytokines"/>
    <property type="match status" value="1"/>
</dbReference>
<dbReference type="PANTHER" id="PTHR15009:SF4">
    <property type="entry name" value="MUELLERIAN-INHIBITING FACTOR"/>
    <property type="match status" value="1"/>
</dbReference>
<dbReference type="PROSITE" id="PS51362">
    <property type="entry name" value="TGF_BETA_2"/>
    <property type="match status" value="1"/>
</dbReference>
<evidence type="ECO:0000256" key="6">
    <source>
        <dbReference type="ARBA" id="ARBA00022729"/>
    </source>
</evidence>
<dbReference type="GO" id="GO:0030154">
    <property type="term" value="P:cell differentiation"/>
    <property type="evidence" value="ECO:0007669"/>
    <property type="project" value="UniProtKB-KW"/>
</dbReference>
<feature type="chain" id="PRO_5029595095" description="Muellerian-inhibiting factor" evidence="16">
    <location>
        <begin position="19"/>
        <end position="657"/>
    </location>
</feature>
<evidence type="ECO:0000256" key="14">
    <source>
        <dbReference type="RuleBase" id="RU000354"/>
    </source>
</evidence>
<evidence type="ECO:0000256" key="7">
    <source>
        <dbReference type="ARBA" id="ARBA00022782"/>
    </source>
</evidence>
<evidence type="ECO:0000259" key="17">
    <source>
        <dbReference type="PROSITE" id="PS51362"/>
    </source>
</evidence>
<dbReference type="AlphaFoldDB" id="A0A7K5INF4"/>
<comment type="caution">
    <text evidence="18">The sequence shown here is derived from an EMBL/GenBank/DDBJ whole genome shotgun (WGS) entry which is preliminary data.</text>
</comment>
<dbReference type="EMBL" id="VXBI01004335">
    <property type="protein sequence ID" value="NWS83210.1"/>
    <property type="molecule type" value="Genomic_DNA"/>
</dbReference>
<dbReference type="GO" id="GO:0001880">
    <property type="term" value="P:Mullerian duct regression"/>
    <property type="evidence" value="ECO:0007669"/>
    <property type="project" value="TreeGrafter"/>
</dbReference>